<keyword evidence="1" id="KW-0472">Membrane</keyword>
<sequence length="64" mass="7800">HLFVNLVLLVKVFLQVFLNLQRPQIFSLNILQLEQHYLDLMRILYVQIIIHLCFTKMFINCFYS</sequence>
<accession>A0A8T0A0D2</accession>
<keyword evidence="1" id="KW-1133">Transmembrane helix</keyword>
<keyword evidence="3" id="KW-1185">Reference proteome</keyword>
<protein>
    <submittedName>
        <fullName evidence="2">Uncharacterized protein</fullName>
    </submittedName>
</protein>
<gene>
    <name evidence="2" type="ORF">Mgra_00001827</name>
</gene>
<dbReference type="AlphaFoldDB" id="A0A8T0A0D2"/>
<comment type="caution">
    <text evidence="2">The sequence shown here is derived from an EMBL/GenBank/DDBJ whole genome shotgun (WGS) entry which is preliminary data.</text>
</comment>
<feature type="non-terminal residue" evidence="2">
    <location>
        <position position="1"/>
    </location>
</feature>
<name>A0A8T0A0D2_9BILA</name>
<keyword evidence="1" id="KW-0812">Transmembrane</keyword>
<reference evidence="2" key="1">
    <citation type="journal article" date="2020" name="Ecol. Evol.">
        <title>Genome structure and content of the rice root-knot nematode (Meloidogyne graminicola).</title>
        <authorList>
            <person name="Phan N.T."/>
            <person name="Danchin E.G.J."/>
            <person name="Klopp C."/>
            <person name="Perfus-Barbeoch L."/>
            <person name="Kozlowski D.K."/>
            <person name="Koutsovoulos G.D."/>
            <person name="Lopez-Roques C."/>
            <person name="Bouchez O."/>
            <person name="Zahm M."/>
            <person name="Besnard G."/>
            <person name="Bellafiore S."/>
        </authorList>
    </citation>
    <scope>NUCLEOTIDE SEQUENCE</scope>
    <source>
        <strain evidence="2">VN-18</strain>
    </source>
</reference>
<evidence type="ECO:0000313" key="3">
    <source>
        <dbReference type="Proteomes" id="UP000605970"/>
    </source>
</evidence>
<feature type="transmembrane region" description="Helical" evidence="1">
    <location>
        <begin position="43"/>
        <end position="63"/>
    </location>
</feature>
<evidence type="ECO:0000256" key="1">
    <source>
        <dbReference type="SAM" id="Phobius"/>
    </source>
</evidence>
<organism evidence="2 3">
    <name type="scientific">Meloidogyne graminicola</name>
    <dbReference type="NCBI Taxonomy" id="189291"/>
    <lineage>
        <taxon>Eukaryota</taxon>
        <taxon>Metazoa</taxon>
        <taxon>Ecdysozoa</taxon>
        <taxon>Nematoda</taxon>
        <taxon>Chromadorea</taxon>
        <taxon>Rhabditida</taxon>
        <taxon>Tylenchina</taxon>
        <taxon>Tylenchomorpha</taxon>
        <taxon>Tylenchoidea</taxon>
        <taxon>Meloidogynidae</taxon>
        <taxon>Meloidogyninae</taxon>
        <taxon>Meloidogyne</taxon>
    </lineage>
</organism>
<proteinExistence type="predicted"/>
<evidence type="ECO:0000313" key="2">
    <source>
        <dbReference type="EMBL" id="KAF7638746.1"/>
    </source>
</evidence>
<feature type="non-terminal residue" evidence="2">
    <location>
        <position position="64"/>
    </location>
</feature>
<dbReference type="EMBL" id="JABEBT010000010">
    <property type="protein sequence ID" value="KAF7638746.1"/>
    <property type="molecule type" value="Genomic_DNA"/>
</dbReference>
<dbReference type="Proteomes" id="UP000605970">
    <property type="component" value="Unassembled WGS sequence"/>
</dbReference>